<feature type="transmembrane region" description="Helical" evidence="2">
    <location>
        <begin position="680"/>
        <end position="700"/>
    </location>
</feature>
<dbReference type="EMBL" id="RYZI01000053">
    <property type="protein sequence ID" value="RWA12351.1"/>
    <property type="molecule type" value="Genomic_DNA"/>
</dbReference>
<keyword evidence="2" id="KW-0472">Membrane</keyword>
<protein>
    <submittedName>
        <fullName evidence="3">Uncharacterized protein</fullName>
    </submittedName>
</protein>
<proteinExistence type="predicted"/>
<dbReference type="PANTHER" id="PTHR37544">
    <property type="entry name" value="SPRAY-RELATED"/>
    <property type="match status" value="1"/>
</dbReference>
<feature type="transmembrane region" description="Helical" evidence="2">
    <location>
        <begin position="90"/>
        <end position="109"/>
    </location>
</feature>
<gene>
    <name evidence="3" type="ORF">EKO27_g2736</name>
</gene>
<feature type="transmembrane region" description="Helical" evidence="2">
    <location>
        <begin position="521"/>
        <end position="543"/>
    </location>
</feature>
<name>A0A439DD44_9PEZI</name>
<organism evidence="3 4">
    <name type="scientific">Xylaria grammica</name>
    <dbReference type="NCBI Taxonomy" id="363999"/>
    <lineage>
        <taxon>Eukaryota</taxon>
        <taxon>Fungi</taxon>
        <taxon>Dikarya</taxon>
        <taxon>Ascomycota</taxon>
        <taxon>Pezizomycotina</taxon>
        <taxon>Sordariomycetes</taxon>
        <taxon>Xylariomycetidae</taxon>
        <taxon>Xylariales</taxon>
        <taxon>Xylariaceae</taxon>
        <taxon>Xylaria</taxon>
    </lineage>
</organism>
<feature type="compositionally biased region" description="Polar residues" evidence="1">
    <location>
        <begin position="12"/>
        <end position="21"/>
    </location>
</feature>
<feature type="transmembrane region" description="Helical" evidence="2">
    <location>
        <begin position="640"/>
        <end position="660"/>
    </location>
</feature>
<dbReference type="Pfam" id="PF11915">
    <property type="entry name" value="DUF3433"/>
    <property type="match status" value="2"/>
</dbReference>
<evidence type="ECO:0000313" key="4">
    <source>
        <dbReference type="Proteomes" id="UP000286045"/>
    </source>
</evidence>
<keyword evidence="4" id="KW-1185">Reference proteome</keyword>
<dbReference type="Proteomes" id="UP000286045">
    <property type="component" value="Unassembled WGS sequence"/>
</dbReference>
<comment type="caution">
    <text evidence="3">The sequence shown here is derived from an EMBL/GenBank/DDBJ whole genome shotgun (WGS) entry which is preliminary data.</text>
</comment>
<dbReference type="PANTHER" id="PTHR37544:SF1">
    <property type="entry name" value="PHOSPHORIBOSYLAMINOIMIDAZOLE-SUCCINOCARBOXAMIDE SYNTHASE"/>
    <property type="match status" value="1"/>
</dbReference>
<dbReference type="AlphaFoldDB" id="A0A439DD44"/>
<dbReference type="InterPro" id="IPR021840">
    <property type="entry name" value="DUF3433"/>
</dbReference>
<keyword evidence="2" id="KW-1133">Transmembrane helix</keyword>
<evidence type="ECO:0000256" key="2">
    <source>
        <dbReference type="SAM" id="Phobius"/>
    </source>
</evidence>
<keyword evidence="2" id="KW-0812">Transmembrane</keyword>
<accession>A0A439DD44</accession>
<feature type="transmembrane region" description="Helical" evidence="2">
    <location>
        <begin position="161"/>
        <end position="184"/>
    </location>
</feature>
<feature type="transmembrane region" description="Helical" evidence="2">
    <location>
        <begin position="745"/>
        <end position="768"/>
    </location>
</feature>
<feature type="region of interest" description="Disordered" evidence="1">
    <location>
        <begin position="1"/>
        <end position="22"/>
    </location>
</feature>
<evidence type="ECO:0000256" key="1">
    <source>
        <dbReference type="SAM" id="MobiDB-lite"/>
    </source>
</evidence>
<feature type="transmembrane region" description="Helical" evidence="2">
    <location>
        <begin position="1118"/>
        <end position="1140"/>
    </location>
</feature>
<reference evidence="3 4" key="1">
    <citation type="submission" date="2018-12" db="EMBL/GenBank/DDBJ databases">
        <title>Draft genome sequence of Xylaria grammica IHI A82.</title>
        <authorList>
            <person name="Buettner E."/>
            <person name="Kellner H."/>
        </authorList>
    </citation>
    <scope>NUCLEOTIDE SEQUENCE [LARGE SCALE GENOMIC DNA]</scope>
    <source>
        <strain evidence="3 4">IHI A82</strain>
    </source>
</reference>
<evidence type="ECO:0000313" key="3">
    <source>
        <dbReference type="EMBL" id="RWA12351.1"/>
    </source>
</evidence>
<dbReference type="STRING" id="363999.A0A439DD44"/>
<feature type="transmembrane region" description="Helical" evidence="2">
    <location>
        <begin position="49"/>
        <end position="69"/>
    </location>
</feature>
<sequence length="1256" mass="137341">MPSRITPVPEPSLTSECSESNVPPPAVPYPITHNINTPDTPNLNWRPLWLRRVTLIGFIAVFISLIIAIESLLDASNRNHGLKTGTSSEHYLWTYGPTAFLTGVSALWARTEFQSKLVAPWIRLSRNPSPASRSLLLDYISQLPPVAIFCSLRNKDFTVSITITVSIILKVLIIISTSLISLSLTPIDRQFPMVLRDSFVDSNAKLPRTGNLAYYLLQSIESHDLSLPDGISRDYAFQSVHTNLPDATETRVIVDGLTNSLNCNPVELRSAGAPLRGMDDFNPYNLSTTSPGCDVNLDDIFGPWVSEDFSSTQGHAQPAIFGRFTQVQCDGIDGDAGDRVFVIFGNLTSRLDYSRLVPDYDGNLRPFSVPVLDKSAQVLCIPDYTIHRVEVTRNGTQILTIKPQEGASNRSLDSVTAWDLLKAQYIATSPSDKTFHAVSETPPPDHLFLDDYLAVGFLSQLGAGTPTSHLFNPHVLQQTITAYYRLIGSIVAKQSLMHTASANTIGSATVNEYRLKMNPRIAHGMVILISICLILVGLVFFIVPMKCLLPQQPSTVLGLALIFSYSPQLLAQLRNAGACSNEYLAHYLRTSKFESRLSLQLTSGQTQFTIVDTEAGNGESAHVFPQVDSKPYHPLVLRTACRSAVCLTLVSLIIILETLLYKSNAENGLGNIEGETYIHYSWSVIPALTVGAVAMALSAIDFETRSLAPYAMLARNVMSDKFAQLEFLDSVIPKVMWKEARLKSLWLLATTTAFLVASLFATFSASVFQELSFSTKTSIAIQANQSFSLTSYPLEGYIERSSLIFASNYSFPRFTYKNLAFPQFVPITTLGYGSHRINKSTISTAAVIPALRGQMNCRLYDSARIQTKVKFSGTSETSEPYYLLSVIIDAENCQSDMGLYNSPYLLNAEFANNSTYFGKAIDSVTDGGESTICSDLVYIWGRVVHSPKFGIQHIAAAGCNESFEAVDVDVTFIGTALDFDSQNPPQPLESTVRNTTYAVPNQMEVDFMYGSTLVQVDVSPALLDPFFSVVVTSAWAIPISALGNSSTITNVTEAIKLHRGIYTAQLLAKTLGPANETNVMISKPHTGPVGPGNNDADLIRNATVTSAQDRRRVIQDAASTHILVALLATTLVLLIIGWVAGPPTNVLPRRPTSIASVMALVAGGNLVDQLPADAHLRSPQEIVAALGSAEAGLWMGWGTLPDEEGRLYGGENEGGVSQFGIFVVKREDMKLIRKSDLQGPWKRLRNMVTRTYVQNA</sequence>